<gene>
    <name evidence="2" type="ORF">MCUN1_003016</name>
</gene>
<feature type="region of interest" description="Disordered" evidence="1">
    <location>
        <begin position="128"/>
        <end position="164"/>
    </location>
</feature>
<keyword evidence="3" id="KW-1185">Reference proteome</keyword>
<proteinExistence type="predicted"/>
<dbReference type="EMBL" id="CP119880">
    <property type="protein sequence ID" value="WFD36141.1"/>
    <property type="molecule type" value="Genomic_DNA"/>
</dbReference>
<sequence>MEAAAEQRRLKIDALRRLRRAEAMGDKEAAADEIGLAVKRSFRSYDPVTGQAKQLTSYDELPDTVEKDTVIAQDTAMQAEQLDLTNIAPRRANWDLRRDLDKRLKRTERRQKEAILQLIRRRLAESGVDADTATAAAIASTEADELDDDDDENENDNDNYNTNG</sequence>
<name>A0AAF0ESS2_9BASI</name>
<feature type="compositionally biased region" description="Acidic residues" evidence="1">
    <location>
        <begin position="142"/>
        <end position="157"/>
    </location>
</feature>
<protein>
    <recommendedName>
        <fullName evidence="4">Coiled-coil domain-containing protein 12</fullName>
    </recommendedName>
</protein>
<dbReference type="PANTHER" id="PTHR31551:SF1">
    <property type="entry name" value="COILED-COIL DOMAIN-CONTAINING PROTEIN 12"/>
    <property type="match status" value="1"/>
</dbReference>
<dbReference type="Proteomes" id="UP001219933">
    <property type="component" value="Chromosome 4"/>
</dbReference>
<dbReference type="GO" id="GO:0071014">
    <property type="term" value="C:post-mRNA release spliceosomal complex"/>
    <property type="evidence" value="ECO:0007669"/>
    <property type="project" value="TreeGrafter"/>
</dbReference>
<evidence type="ECO:0000256" key="1">
    <source>
        <dbReference type="SAM" id="MobiDB-lite"/>
    </source>
</evidence>
<reference evidence="2" key="1">
    <citation type="submission" date="2023-03" db="EMBL/GenBank/DDBJ databases">
        <title>Mating type loci evolution in Malassezia.</title>
        <authorList>
            <person name="Coelho M.A."/>
        </authorList>
    </citation>
    <scope>NUCLEOTIDE SEQUENCE</scope>
    <source>
        <strain evidence="2">CBS 11721</strain>
    </source>
</reference>
<dbReference type="AlphaFoldDB" id="A0AAF0ESS2"/>
<dbReference type="GO" id="GO:0005684">
    <property type="term" value="C:U2-type spliceosomal complex"/>
    <property type="evidence" value="ECO:0007669"/>
    <property type="project" value="TreeGrafter"/>
</dbReference>
<accession>A0AAF0ESS2</accession>
<evidence type="ECO:0000313" key="2">
    <source>
        <dbReference type="EMBL" id="WFD36141.1"/>
    </source>
</evidence>
<dbReference type="InterPro" id="IPR013169">
    <property type="entry name" value="mRNA_splic_Cwf18-like"/>
</dbReference>
<dbReference type="Pfam" id="PF08315">
    <property type="entry name" value="cwf18"/>
    <property type="match status" value="1"/>
</dbReference>
<feature type="compositionally biased region" description="Low complexity" evidence="1">
    <location>
        <begin position="129"/>
        <end position="141"/>
    </location>
</feature>
<evidence type="ECO:0008006" key="4">
    <source>
        <dbReference type="Google" id="ProtNLM"/>
    </source>
</evidence>
<organism evidence="2 3">
    <name type="scientific">Malassezia cuniculi</name>
    <dbReference type="NCBI Taxonomy" id="948313"/>
    <lineage>
        <taxon>Eukaryota</taxon>
        <taxon>Fungi</taxon>
        <taxon>Dikarya</taxon>
        <taxon>Basidiomycota</taxon>
        <taxon>Ustilaginomycotina</taxon>
        <taxon>Malasseziomycetes</taxon>
        <taxon>Malasseziales</taxon>
        <taxon>Malasseziaceae</taxon>
        <taxon>Malassezia</taxon>
    </lineage>
</organism>
<dbReference type="PANTHER" id="PTHR31551">
    <property type="entry name" value="PRE-MRNA-SPLICING FACTOR CWF18"/>
    <property type="match status" value="1"/>
</dbReference>
<evidence type="ECO:0000313" key="3">
    <source>
        <dbReference type="Proteomes" id="UP001219933"/>
    </source>
</evidence>